<sequence length="508" mass="55149">MDDDEDKGFWAGESDDSSATSKKSSQWFIAFGIDIPWECMVLVLLLFASVASGLALAAYALFARFSEHDPRTDAKPSSFGDFRSYAAVTDAIQCAPVTRIEVQRTSSLTSSSPLMVGVVLEVAVLEFVLKVAIDVVLDVALNALLDVVFNIVLKRVLEVVLDVVLDAALDVVLDVVLECLPFRSRLALPSPVRHATSDTEYARFVFERNGSVADAAIATLLCACVVLPHSVGLGGGFIALIYDKKSNATHVLDAREVAPMAASPDMFIQNTEEALVAATILTTNTTTAEEAAIALALAQSPTPHFVLSDSQQAIRNFIRGSISPMAFQILTNNPPSDTVTLLWTPAHTGVGANEMVHDSARELIDRAAISTTPTRDAPAGKPTSLLQYRDITLHYRLLRRQYPPPHPHLSQEAAHMLRLLQTHTFPHRTQLIHTHPHLFTTPACPACGALDTHYHSLCECPADPYPPLPSPHLWEQMLRDPEESTQVLTTSRALAVAAALWASTTPNT</sequence>
<evidence type="ECO:0000313" key="2">
    <source>
        <dbReference type="Proteomes" id="UP000805193"/>
    </source>
</evidence>
<proteinExistence type="predicted"/>
<accession>A0AC60PJX5</accession>
<keyword evidence="2" id="KW-1185">Reference proteome</keyword>
<organism evidence="1 2">
    <name type="scientific">Ixodes persulcatus</name>
    <name type="common">Taiga tick</name>
    <dbReference type="NCBI Taxonomy" id="34615"/>
    <lineage>
        <taxon>Eukaryota</taxon>
        <taxon>Metazoa</taxon>
        <taxon>Ecdysozoa</taxon>
        <taxon>Arthropoda</taxon>
        <taxon>Chelicerata</taxon>
        <taxon>Arachnida</taxon>
        <taxon>Acari</taxon>
        <taxon>Parasitiformes</taxon>
        <taxon>Ixodida</taxon>
        <taxon>Ixodoidea</taxon>
        <taxon>Ixodidae</taxon>
        <taxon>Ixodinae</taxon>
        <taxon>Ixodes</taxon>
    </lineage>
</organism>
<name>A0AC60PJX5_IXOPE</name>
<dbReference type="EMBL" id="JABSTQ010010431">
    <property type="protein sequence ID" value="KAG0421039.1"/>
    <property type="molecule type" value="Genomic_DNA"/>
</dbReference>
<evidence type="ECO:0000313" key="1">
    <source>
        <dbReference type="EMBL" id="KAG0421039.1"/>
    </source>
</evidence>
<reference evidence="1 2" key="1">
    <citation type="journal article" date="2020" name="Cell">
        <title>Large-Scale Comparative Analyses of Tick Genomes Elucidate Their Genetic Diversity and Vector Capacities.</title>
        <authorList>
            <consortium name="Tick Genome and Microbiome Consortium (TIGMIC)"/>
            <person name="Jia N."/>
            <person name="Wang J."/>
            <person name="Shi W."/>
            <person name="Du L."/>
            <person name="Sun Y."/>
            <person name="Zhan W."/>
            <person name="Jiang J.F."/>
            <person name="Wang Q."/>
            <person name="Zhang B."/>
            <person name="Ji P."/>
            <person name="Bell-Sakyi L."/>
            <person name="Cui X.M."/>
            <person name="Yuan T.T."/>
            <person name="Jiang B.G."/>
            <person name="Yang W.F."/>
            <person name="Lam T.T."/>
            <person name="Chang Q.C."/>
            <person name="Ding S.J."/>
            <person name="Wang X.J."/>
            <person name="Zhu J.G."/>
            <person name="Ruan X.D."/>
            <person name="Zhao L."/>
            <person name="Wei J.T."/>
            <person name="Ye R.Z."/>
            <person name="Que T.C."/>
            <person name="Du C.H."/>
            <person name="Zhou Y.H."/>
            <person name="Cheng J.X."/>
            <person name="Dai P.F."/>
            <person name="Guo W.B."/>
            <person name="Han X.H."/>
            <person name="Huang E.J."/>
            <person name="Li L.F."/>
            <person name="Wei W."/>
            <person name="Gao Y.C."/>
            <person name="Liu J.Z."/>
            <person name="Shao H.Z."/>
            <person name="Wang X."/>
            <person name="Wang C.C."/>
            <person name="Yang T.C."/>
            <person name="Huo Q.B."/>
            <person name="Li W."/>
            <person name="Chen H.Y."/>
            <person name="Chen S.E."/>
            <person name="Zhou L.G."/>
            <person name="Ni X.B."/>
            <person name="Tian J.H."/>
            <person name="Sheng Y."/>
            <person name="Liu T."/>
            <person name="Pan Y.S."/>
            <person name="Xia L.Y."/>
            <person name="Li J."/>
            <person name="Zhao F."/>
            <person name="Cao W.C."/>
        </authorList>
    </citation>
    <scope>NUCLEOTIDE SEQUENCE [LARGE SCALE GENOMIC DNA]</scope>
    <source>
        <strain evidence="1">Iper-2018</strain>
    </source>
</reference>
<comment type="caution">
    <text evidence="1">The sequence shown here is derived from an EMBL/GenBank/DDBJ whole genome shotgun (WGS) entry which is preliminary data.</text>
</comment>
<gene>
    <name evidence="1" type="ORF">HPB47_003062</name>
</gene>
<protein>
    <submittedName>
        <fullName evidence="1">Uncharacterized protein</fullName>
    </submittedName>
</protein>
<dbReference type="Proteomes" id="UP000805193">
    <property type="component" value="Unassembled WGS sequence"/>
</dbReference>